<sequence length="73" mass="7975">MALRTPVTIVVTVYRHRPDDAYARVVGYGLTEHGGYGSLWGYELPLPGADRRAPARRVLRLLAGALLAQLGDD</sequence>
<name>A0A0H5Q5U4_9ZZZZ</name>
<proteinExistence type="predicted"/>
<organism evidence="1">
    <name type="scientific">uncultured prokaryote</name>
    <dbReference type="NCBI Taxonomy" id="198431"/>
    <lineage>
        <taxon>unclassified sequences</taxon>
        <taxon>environmental samples</taxon>
    </lineage>
</organism>
<reference evidence="1" key="1">
    <citation type="submission" date="2015-06" db="EMBL/GenBank/DDBJ databases">
        <authorList>
            <person name="Joergensen T."/>
        </authorList>
    </citation>
    <scope>NUCLEOTIDE SEQUENCE</scope>
    <source>
        <strain evidence="1">RGFK1266</strain>
    </source>
</reference>
<protein>
    <submittedName>
        <fullName evidence="1">Uncharacterized protein</fullName>
    </submittedName>
</protein>
<dbReference type="EMBL" id="LN853836">
    <property type="protein sequence ID" value="CRY96779.1"/>
    <property type="molecule type" value="Genomic_DNA"/>
</dbReference>
<reference evidence="1" key="2">
    <citation type="submission" date="2015-07" db="EMBL/GenBank/DDBJ databases">
        <title>Plasmids, circular viruses and viroids from rat gut.</title>
        <authorList>
            <person name="Jorgensen T.J."/>
            <person name="Hansen M.A."/>
            <person name="Xu Z."/>
            <person name="Tabak M.A."/>
            <person name="Sorensen S.J."/>
            <person name="Hansen L.H."/>
        </authorList>
    </citation>
    <scope>NUCLEOTIDE SEQUENCE</scope>
    <source>
        <strain evidence="1">RGFK1266</strain>
    </source>
</reference>
<dbReference type="AlphaFoldDB" id="A0A0H5Q5U4"/>
<evidence type="ECO:0000313" key="1">
    <source>
        <dbReference type="EMBL" id="CRY96779.1"/>
    </source>
</evidence>
<accession>A0A0H5Q5U4</accession>